<proteinExistence type="predicted"/>
<sequence>MFPIFHLPMDHCLLMLEAFPAACSLKHKADFSCKDMGFER</sequence>
<reference evidence="1 2" key="1">
    <citation type="journal article" date="2011" name="Biochem. Biophys. Res. Commun.">
        <title>Increased number of Arginine-based salt bridges contributes to the thermotolerance of thermotolerant acetic acid bacteria, Acetobacter tropicalis SKU1100.</title>
        <authorList>
            <person name="Matsutani M."/>
            <person name="Hirakawa H."/>
            <person name="Nishikura M."/>
            <person name="Soemphol W."/>
            <person name="Ali I.A.I."/>
            <person name="Yakushi T."/>
            <person name="Matsushita K."/>
        </authorList>
    </citation>
    <scope>NUCLEOTIDE SEQUENCE [LARGE SCALE GENOMIC DNA]</scope>
    <source>
        <strain evidence="1 2">NBRC 101654</strain>
    </source>
</reference>
<dbReference type="AlphaFoldDB" id="F7VHY6"/>
<gene>
    <name evidence="1" type="ORF">ATPR_2985</name>
</gene>
<comment type="caution">
    <text evidence="1">The sequence shown here is derived from an EMBL/GenBank/DDBJ whole genome shotgun (WGS) entry which is preliminary data.</text>
</comment>
<protein>
    <submittedName>
        <fullName evidence="1">Uncharacterized protein</fullName>
    </submittedName>
</protein>
<dbReference type="Proteomes" id="UP000004319">
    <property type="component" value="Unassembled WGS sequence"/>
</dbReference>
<dbReference type="EMBL" id="BABS01000148">
    <property type="protein sequence ID" value="GAA09981.1"/>
    <property type="molecule type" value="Genomic_DNA"/>
</dbReference>
<evidence type="ECO:0000313" key="1">
    <source>
        <dbReference type="EMBL" id="GAA09981.1"/>
    </source>
</evidence>
<organism evidence="1 2">
    <name type="scientific">Acetobacter tropicalis NBRC 101654</name>
    <dbReference type="NCBI Taxonomy" id="749388"/>
    <lineage>
        <taxon>Bacteria</taxon>
        <taxon>Pseudomonadati</taxon>
        <taxon>Pseudomonadota</taxon>
        <taxon>Alphaproteobacteria</taxon>
        <taxon>Acetobacterales</taxon>
        <taxon>Acetobacteraceae</taxon>
        <taxon>Acetobacter</taxon>
    </lineage>
</organism>
<accession>F7VHY6</accession>
<evidence type="ECO:0000313" key="2">
    <source>
        <dbReference type="Proteomes" id="UP000004319"/>
    </source>
</evidence>
<name>F7VHY6_9PROT</name>